<sequence>MSNLNEYYRKLKKSDREFFFGEVKETSNKYFTFNHVISNDEIIVITENIHEIKGSLVLIVDNNKAVYLKNWQVKGIMNYHNGIYAFAVKLNRKYFKSYTFKNEFKNVHFETEDTFDTLLEVAKEQDQENMEIATGWGKADIQWNMSKR</sequence>
<evidence type="ECO:0000313" key="1">
    <source>
        <dbReference type="EMBL" id="KXI12490.1"/>
    </source>
</evidence>
<proteinExistence type="predicted"/>
<name>A0A135YT06_9FIRM</name>
<evidence type="ECO:0000313" key="2">
    <source>
        <dbReference type="Proteomes" id="UP000070326"/>
    </source>
</evidence>
<dbReference type="EMBL" id="LSQZ01000048">
    <property type="protein sequence ID" value="KXI12490.1"/>
    <property type="molecule type" value="Genomic_DNA"/>
</dbReference>
<dbReference type="STRING" id="1261.HMPREF3195_01050"/>
<dbReference type="PATRIC" id="fig|1261.5.peg.1052"/>
<protein>
    <submittedName>
        <fullName evidence="1">Uncharacterized protein</fullName>
    </submittedName>
</protein>
<organism evidence="1 2">
    <name type="scientific">Peptostreptococcus anaerobius</name>
    <dbReference type="NCBI Taxonomy" id="1261"/>
    <lineage>
        <taxon>Bacteria</taxon>
        <taxon>Bacillati</taxon>
        <taxon>Bacillota</taxon>
        <taxon>Clostridia</taxon>
        <taxon>Peptostreptococcales</taxon>
        <taxon>Peptostreptococcaceae</taxon>
        <taxon>Peptostreptococcus</taxon>
    </lineage>
</organism>
<reference evidence="1 2" key="1">
    <citation type="submission" date="2016-02" db="EMBL/GenBank/DDBJ databases">
        <authorList>
            <person name="Wen L."/>
            <person name="He K."/>
            <person name="Yang H."/>
        </authorList>
    </citation>
    <scope>NUCLEOTIDE SEQUENCE [LARGE SCALE GENOMIC DNA]</scope>
    <source>
        <strain evidence="1 2">MJR8628A</strain>
    </source>
</reference>
<comment type="caution">
    <text evidence="1">The sequence shown here is derived from an EMBL/GenBank/DDBJ whole genome shotgun (WGS) entry which is preliminary data.</text>
</comment>
<dbReference type="RefSeq" id="WP_061101810.1">
    <property type="nucleotide sequence ID" value="NZ_KQ961816.1"/>
</dbReference>
<dbReference type="Proteomes" id="UP000070326">
    <property type="component" value="Unassembled WGS sequence"/>
</dbReference>
<accession>A0A135YT06</accession>
<dbReference type="AlphaFoldDB" id="A0A135YT06"/>
<gene>
    <name evidence="1" type="ORF">HMPREF3195_01050</name>
</gene>